<feature type="transmembrane region" description="Helical" evidence="1">
    <location>
        <begin position="29"/>
        <end position="53"/>
    </location>
</feature>
<organism evidence="2 3">
    <name type="scientific">Cohaesibacter celericrescens</name>
    <dbReference type="NCBI Taxonomy" id="2067669"/>
    <lineage>
        <taxon>Bacteria</taxon>
        <taxon>Pseudomonadati</taxon>
        <taxon>Pseudomonadota</taxon>
        <taxon>Alphaproteobacteria</taxon>
        <taxon>Hyphomicrobiales</taxon>
        <taxon>Cohaesibacteraceae</taxon>
    </lineage>
</organism>
<dbReference type="RefSeq" id="WP_101533362.1">
    <property type="nucleotide sequence ID" value="NZ_JBFHIU010000003.1"/>
</dbReference>
<keyword evidence="1" id="KW-0472">Membrane</keyword>
<sequence>MIGPLFSIIAGQASTKVKQKVKRTYQDSLFIAFAGLAFLTCYLFGMVAVFVALMEEYGAAPAALALSAASLMLGAAMLLGLKIIRHQRKKRDQQVQTNGSDIVATGALIGAFSKSPTMMMVAGAGLLGAAFLLRKSTSDDQ</sequence>
<evidence type="ECO:0000313" key="3">
    <source>
        <dbReference type="Proteomes" id="UP000234881"/>
    </source>
</evidence>
<keyword evidence="3" id="KW-1185">Reference proteome</keyword>
<name>A0A2N5XSB5_9HYPH</name>
<reference evidence="2 3" key="1">
    <citation type="submission" date="2018-01" db="EMBL/GenBank/DDBJ databases">
        <title>The draft genome sequence of Cohaesibacter sp. H1304.</title>
        <authorList>
            <person name="Wang N.-N."/>
            <person name="Du Z.-J."/>
        </authorList>
    </citation>
    <scope>NUCLEOTIDE SEQUENCE [LARGE SCALE GENOMIC DNA]</scope>
    <source>
        <strain evidence="2 3">H1304</strain>
    </source>
</reference>
<comment type="caution">
    <text evidence="2">The sequence shown here is derived from an EMBL/GenBank/DDBJ whole genome shotgun (WGS) entry which is preliminary data.</text>
</comment>
<gene>
    <name evidence="2" type="ORF">C0081_08355</name>
</gene>
<dbReference type="AlphaFoldDB" id="A0A2N5XSB5"/>
<evidence type="ECO:0000313" key="2">
    <source>
        <dbReference type="EMBL" id="PLW77345.1"/>
    </source>
</evidence>
<dbReference type="EMBL" id="PKUQ01000016">
    <property type="protein sequence ID" value="PLW77345.1"/>
    <property type="molecule type" value="Genomic_DNA"/>
</dbReference>
<protein>
    <submittedName>
        <fullName evidence="2">Uncharacterized protein</fullName>
    </submittedName>
</protein>
<dbReference type="Proteomes" id="UP000234881">
    <property type="component" value="Unassembled WGS sequence"/>
</dbReference>
<keyword evidence="1" id="KW-0812">Transmembrane</keyword>
<accession>A0A2N5XSB5</accession>
<feature type="transmembrane region" description="Helical" evidence="1">
    <location>
        <begin position="59"/>
        <end position="81"/>
    </location>
</feature>
<proteinExistence type="predicted"/>
<keyword evidence="1" id="KW-1133">Transmembrane helix</keyword>
<evidence type="ECO:0000256" key="1">
    <source>
        <dbReference type="SAM" id="Phobius"/>
    </source>
</evidence>